<accession>A0A3L8PTJ1</accession>
<protein>
    <submittedName>
        <fullName evidence="1">Uncharacterized protein</fullName>
    </submittedName>
</protein>
<name>A0A3L8PTJ1_9GAMM</name>
<dbReference type="AlphaFoldDB" id="A0A3L8PTJ1"/>
<dbReference type="Proteomes" id="UP000281474">
    <property type="component" value="Unassembled WGS sequence"/>
</dbReference>
<evidence type="ECO:0000313" key="2">
    <source>
        <dbReference type="Proteomes" id="UP000281474"/>
    </source>
</evidence>
<proteinExistence type="predicted"/>
<keyword evidence="2" id="KW-1185">Reference proteome</keyword>
<gene>
    <name evidence="1" type="ORF">D5018_20025</name>
</gene>
<sequence length="130" mass="14534">MNLSLNPISLNANVSRMQFKGSDFSPASERISGFYSLTANGWKQVKGDYQLQDPKNKERFPMHKEGFPELDVEMQVRKVNIEGLPIRLVLNKRSSMMLKESPIMDVWAASIAADKTFSLGSVILTSVPSV</sequence>
<evidence type="ECO:0000313" key="1">
    <source>
        <dbReference type="EMBL" id="RLV57923.1"/>
    </source>
</evidence>
<dbReference type="EMBL" id="QZEI01000119">
    <property type="protein sequence ID" value="RLV57923.1"/>
    <property type="molecule type" value="Genomic_DNA"/>
</dbReference>
<comment type="caution">
    <text evidence="1">The sequence shown here is derived from an EMBL/GenBank/DDBJ whole genome shotgun (WGS) entry which is preliminary data.</text>
</comment>
<reference evidence="1 2" key="1">
    <citation type="submission" date="2018-09" db="EMBL/GenBank/DDBJ databases">
        <title>Phylogeny of the Shewanellaceae, and recommendation for two new genera, Pseudoshewanella and Parashewanella.</title>
        <authorList>
            <person name="Wang G."/>
        </authorList>
    </citation>
    <scope>NUCLEOTIDE SEQUENCE [LARGE SCALE GENOMIC DNA]</scope>
    <source>
        <strain evidence="1 2">C51</strain>
    </source>
</reference>
<organism evidence="1 2">
    <name type="scientific">Parashewanella curva</name>
    <dbReference type="NCBI Taxonomy" id="2338552"/>
    <lineage>
        <taxon>Bacteria</taxon>
        <taxon>Pseudomonadati</taxon>
        <taxon>Pseudomonadota</taxon>
        <taxon>Gammaproteobacteria</taxon>
        <taxon>Alteromonadales</taxon>
        <taxon>Shewanellaceae</taxon>
        <taxon>Parashewanella</taxon>
    </lineage>
</organism>